<evidence type="ECO:0000259" key="5">
    <source>
        <dbReference type="PROSITE" id="PS50931"/>
    </source>
</evidence>
<dbReference type="Gene3D" id="1.10.10.10">
    <property type="entry name" value="Winged helix-like DNA-binding domain superfamily/Winged helix DNA-binding domain"/>
    <property type="match status" value="1"/>
</dbReference>
<evidence type="ECO:0000256" key="2">
    <source>
        <dbReference type="ARBA" id="ARBA00023015"/>
    </source>
</evidence>
<name>A0ABS7A9B6_9PROT</name>
<dbReference type="InterPro" id="IPR000847">
    <property type="entry name" value="LysR_HTH_N"/>
</dbReference>
<keyword evidence="2" id="KW-0805">Transcription regulation</keyword>
<sequence>MSSRLPPLASLRAFEAAARHLSFAKAAEDLLVTPGAVSQQVKQLEDWLGVALFRRLPRGVLLTDAGQLYGSELREVFARLAAASDRVRRHAASPVLTASMSPSLAARWLIPRLGGFRARHPDIDVRIEVNPLPTDFTRENVDVAIRHGPGPSWPGLHADLLFPHIVFPVCSPQLLGSGPKLRDPHDLAHFTLLHEDTWADSLGRLHDIPWSAWLAAVGAGEVDASRGLHFAQTHMSLQAAMAGQGVALANHVLAGEDLRAGRLVRPLPQQVPADSSYWFICPEATVTHPRVAAFRAWVLEEAAQECWD</sequence>
<dbReference type="PANTHER" id="PTHR30537:SF26">
    <property type="entry name" value="GLYCINE CLEAVAGE SYSTEM TRANSCRIPTIONAL ACTIVATOR"/>
    <property type="match status" value="1"/>
</dbReference>
<dbReference type="Pfam" id="PF00126">
    <property type="entry name" value="HTH_1"/>
    <property type="match status" value="1"/>
</dbReference>
<dbReference type="Gene3D" id="3.40.190.10">
    <property type="entry name" value="Periplasmic binding protein-like II"/>
    <property type="match status" value="2"/>
</dbReference>
<dbReference type="CDD" id="cd08432">
    <property type="entry name" value="PBP2_GcdR_TrpI_HvrB_AmpR_like"/>
    <property type="match status" value="1"/>
</dbReference>
<dbReference type="NCBIfam" id="NF008352">
    <property type="entry name" value="PRK11139.1"/>
    <property type="match status" value="1"/>
</dbReference>
<comment type="similarity">
    <text evidence="1">Belongs to the LysR transcriptional regulatory family.</text>
</comment>
<protein>
    <submittedName>
        <fullName evidence="6">Transcriptional regulator GcvA</fullName>
    </submittedName>
</protein>
<dbReference type="SUPFAM" id="SSF46785">
    <property type="entry name" value="Winged helix' DNA-binding domain"/>
    <property type="match status" value="1"/>
</dbReference>
<evidence type="ECO:0000313" key="6">
    <source>
        <dbReference type="EMBL" id="MBW6398864.1"/>
    </source>
</evidence>
<evidence type="ECO:0000256" key="4">
    <source>
        <dbReference type="ARBA" id="ARBA00023163"/>
    </source>
</evidence>
<gene>
    <name evidence="6" type="ORF">KPL78_13450</name>
</gene>
<dbReference type="SUPFAM" id="SSF53850">
    <property type="entry name" value="Periplasmic binding protein-like II"/>
    <property type="match status" value="1"/>
</dbReference>
<accession>A0ABS7A9B6</accession>
<evidence type="ECO:0000256" key="1">
    <source>
        <dbReference type="ARBA" id="ARBA00009437"/>
    </source>
</evidence>
<reference evidence="6 7" key="1">
    <citation type="submission" date="2021-07" db="EMBL/GenBank/DDBJ databases">
        <authorList>
            <person name="So Y."/>
        </authorList>
    </citation>
    <scope>NUCLEOTIDE SEQUENCE [LARGE SCALE GENOMIC DNA]</scope>
    <source>
        <strain evidence="6 7">HJA6</strain>
    </source>
</reference>
<dbReference type="Proteomes" id="UP001196565">
    <property type="component" value="Unassembled WGS sequence"/>
</dbReference>
<evidence type="ECO:0000256" key="3">
    <source>
        <dbReference type="ARBA" id="ARBA00023125"/>
    </source>
</evidence>
<dbReference type="EMBL" id="JAHYBZ010000004">
    <property type="protein sequence ID" value="MBW6398864.1"/>
    <property type="molecule type" value="Genomic_DNA"/>
</dbReference>
<feature type="domain" description="HTH lysR-type" evidence="5">
    <location>
        <begin position="6"/>
        <end position="63"/>
    </location>
</feature>
<dbReference type="InterPro" id="IPR058163">
    <property type="entry name" value="LysR-type_TF_proteobact-type"/>
</dbReference>
<organism evidence="6 7">
    <name type="scientific">Roseomonas alba</name>
    <dbReference type="NCBI Taxonomy" id="2846776"/>
    <lineage>
        <taxon>Bacteria</taxon>
        <taxon>Pseudomonadati</taxon>
        <taxon>Pseudomonadota</taxon>
        <taxon>Alphaproteobacteria</taxon>
        <taxon>Acetobacterales</taxon>
        <taxon>Roseomonadaceae</taxon>
        <taxon>Roseomonas</taxon>
    </lineage>
</organism>
<keyword evidence="4" id="KW-0804">Transcription</keyword>
<keyword evidence="3" id="KW-0238">DNA-binding</keyword>
<dbReference type="RefSeq" id="WP_219763465.1">
    <property type="nucleotide sequence ID" value="NZ_JAHYBZ010000004.1"/>
</dbReference>
<dbReference type="InterPro" id="IPR036390">
    <property type="entry name" value="WH_DNA-bd_sf"/>
</dbReference>
<dbReference type="InterPro" id="IPR005119">
    <property type="entry name" value="LysR_subst-bd"/>
</dbReference>
<keyword evidence="7" id="KW-1185">Reference proteome</keyword>
<dbReference type="InterPro" id="IPR036388">
    <property type="entry name" value="WH-like_DNA-bd_sf"/>
</dbReference>
<comment type="caution">
    <text evidence="6">The sequence shown here is derived from an EMBL/GenBank/DDBJ whole genome shotgun (WGS) entry which is preliminary data.</text>
</comment>
<proteinExistence type="inferred from homology"/>
<dbReference type="PROSITE" id="PS50931">
    <property type="entry name" value="HTH_LYSR"/>
    <property type="match status" value="1"/>
</dbReference>
<dbReference type="PANTHER" id="PTHR30537">
    <property type="entry name" value="HTH-TYPE TRANSCRIPTIONAL REGULATOR"/>
    <property type="match status" value="1"/>
</dbReference>
<evidence type="ECO:0000313" key="7">
    <source>
        <dbReference type="Proteomes" id="UP001196565"/>
    </source>
</evidence>
<dbReference type="Pfam" id="PF03466">
    <property type="entry name" value="LysR_substrate"/>
    <property type="match status" value="1"/>
</dbReference>
<dbReference type="PRINTS" id="PR00039">
    <property type="entry name" value="HTHLYSR"/>
</dbReference>